<evidence type="ECO:0000313" key="2">
    <source>
        <dbReference type="Proteomes" id="UP000277580"/>
    </source>
</evidence>
<gene>
    <name evidence="1" type="ORF">P167DRAFT_125762</name>
</gene>
<dbReference type="AlphaFoldDB" id="A0A3N4L3D6"/>
<proteinExistence type="predicted"/>
<name>A0A3N4L3D6_9PEZI</name>
<evidence type="ECO:0000313" key="1">
    <source>
        <dbReference type="EMBL" id="RPB17313.1"/>
    </source>
</evidence>
<accession>A0A3N4L3D6</accession>
<dbReference type="EMBL" id="ML119106">
    <property type="protein sequence ID" value="RPB17313.1"/>
    <property type="molecule type" value="Genomic_DNA"/>
</dbReference>
<keyword evidence="2" id="KW-1185">Reference proteome</keyword>
<reference evidence="1 2" key="1">
    <citation type="journal article" date="2018" name="Nat. Ecol. Evol.">
        <title>Pezizomycetes genomes reveal the molecular basis of ectomycorrhizal truffle lifestyle.</title>
        <authorList>
            <person name="Murat C."/>
            <person name="Payen T."/>
            <person name="Noel B."/>
            <person name="Kuo A."/>
            <person name="Morin E."/>
            <person name="Chen J."/>
            <person name="Kohler A."/>
            <person name="Krizsan K."/>
            <person name="Balestrini R."/>
            <person name="Da Silva C."/>
            <person name="Montanini B."/>
            <person name="Hainaut M."/>
            <person name="Levati E."/>
            <person name="Barry K.W."/>
            <person name="Belfiori B."/>
            <person name="Cichocki N."/>
            <person name="Clum A."/>
            <person name="Dockter R.B."/>
            <person name="Fauchery L."/>
            <person name="Guy J."/>
            <person name="Iotti M."/>
            <person name="Le Tacon F."/>
            <person name="Lindquist E.A."/>
            <person name="Lipzen A."/>
            <person name="Malagnac F."/>
            <person name="Mello A."/>
            <person name="Molinier V."/>
            <person name="Miyauchi S."/>
            <person name="Poulain J."/>
            <person name="Riccioni C."/>
            <person name="Rubini A."/>
            <person name="Sitrit Y."/>
            <person name="Splivallo R."/>
            <person name="Traeger S."/>
            <person name="Wang M."/>
            <person name="Zifcakova L."/>
            <person name="Wipf D."/>
            <person name="Zambonelli A."/>
            <person name="Paolocci F."/>
            <person name="Nowrousian M."/>
            <person name="Ottonello S."/>
            <person name="Baldrian P."/>
            <person name="Spatafora J.W."/>
            <person name="Henrissat B."/>
            <person name="Nagy L.G."/>
            <person name="Aury J.M."/>
            <person name="Wincker P."/>
            <person name="Grigoriev I.V."/>
            <person name="Bonfante P."/>
            <person name="Martin F.M."/>
        </authorList>
    </citation>
    <scope>NUCLEOTIDE SEQUENCE [LARGE SCALE GENOMIC DNA]</scope>
    <source>
        <strain evidence="1 2">CCBAS932</strain>
    </source>
</reference>
<sequence>MLFAGKAGLLMVPFNNCCTHSAYTHPTPQNIFNSTPLEFPDFLSLQLLVVSLFGHARLRHICTSGWPGHRPHHRVFVIFFLSSRSPSYLQDRKEGTPNVPHSSPHHNKNVYIRGIDSIHNMRSICVEESGHATYTAKKGRGSRPPVNFSGLIVKAND</sequence>
<protein>
    <submittedName>
        <fullName evidence="1">Uncharacterized protein</fullName>
    </submittedName>
</protein>
<organism evidence="1 2">
    <name type="scientific">Morchella conica CCBAS932</name>
    <dbReference type="NCBI Taxonomy" id="1392247"/>
    <lineage>
        <taxon>Eukaryota</taxon>
        <taxon>Fungi</taxon>
        <taxon>Dikarya</taxon>
        <taxon>Ascomycota</taxon>
        <taxon>Pezizomycotina</taxon>
        <taxon>Pezizomycetes</taxon>
        <taxon>Pezizales</taxon>
        <taxon>Morchellaceae</taxon>
        <taxon>Morchella</taxon>
    </lineage>
</organism>
<dbReference type="InParanoid" id="A0A3N4L3D6"/>
<dbReference type="Proteomes" id="UP000277580">
    <property type="component" value="Unassembled WGS sequence"/>
</dbReference>